<dbReference type="Proteomes" id="UP001599542">
    <property type="component" value="Unassembled WGS sequence"/>
</dbReference>
<dbReference type="InterPro" id="IPR036397">
    <property type="entry name" value="RNaseH_sf"/>
</dbReference>
<reference evidence="3 4" key="1">
    <citation type="submission" date="2024-09" db="EMBL/GenBank/DDBJ databases">
        <title>The Natural Products Discovery Center: Release of the First 8490 Sequenced Strains for Exploring Actinobacteria Biosynthetic Diversity.</title>
        <authorList>
            <person name="Kalkreuter E."/>
            <person name="Kautsar S.A."/>
            <person name="Yang D."/>
            <person name="Bader C.D."/>
            <person name="Teijaro C.N."/>
            <person name="Fluegel L."/>
            <person name="Davis C.M."/>
            <person name="Simpson J.R."/>
            <person name="Lauterbach L."/>
            <person name="Steele A.D."/>
            <person name="Gui C."/>
            <person name="Meng S."/>
            <person name="Li G."/>
            <person name="Viehrig K."/>
            <person name="Ye F."/>
            <person name="Su P."/>
            <person name="Kiefer A.F."/>
            <person name="Nichols A."/>
            <person name="Cepeda A.J."/>
            <person name="Yan W."/>
            <person name="Fan B."/>
            <person name="Jiang Y."/>
            <person name="Adhikari A."/>
            <person name="Zheng C.-J."/>
            <person name="Schuster L."/>
            <person name="Cowan T.M."/>
            <person name="Smanski M.J."/>
            <person name="Chevrette M.G."/>
            <person name="De Carvalho L.P.S."/>
            <person name="Shen B."/>
        </authorList>
    </citation>
    <scope>NUCLEOTIDE SEQUENCE [LARGE SCALE GENOMIC DNA]</scope>
    <source>
        <strain evidence="3 4">NPDC058753</strain>
    </source>
</reference>
<accession>A0ABW6GLL6</accession>
<proteinExistence type="predicted"/>
<dbReference type="EMBL" id="JBHYPX010000031">
    <property type="protein sequence ID" value="MFE1353625.1"/>
    <property type="molecule type" value="Genomic_DNA"/>
</dbReference>
<dbReference type="InterPro" id="IPR012337">
    <property type="entry name" value="RNaseH-like_sf"/>
</dbReference>
<dbReference type="PROSITE" id="PS50994">
    <property type="entry name" value="INTEGRASE"/>
    <property type="match status" value="1"/>
</dbReference>
<feature type="domain" description="Integrase catalytic" evidence="2">
    <location>
        <begin position="110"/>
        <end position="305"/>
    </location>
</feature>
<protein>
    <submittedName>
        <fullName evidence="3">Mu transposase C-terminal domain-containing protein</fullName>
    </submittedName>
</protein>
<dbReference type="InterPro" id="IPR015378">
    <property type="entry name" value="Transposase-like_Mu_C"/>
</dbReference>
<dbReference type="Gene3D" id="3.30.420.10">
    <property type="entry name" value="Ribonuclease H-like superfamily/Ribonuclease H"/>
    <property type="match status" value="1"/>
</dbReference>
<evidence type="ECO:0000256" key="1">
    <source>
        <dbReference type="SAM" id="MobiDB-lite"/>
    </source>
</evidence>
<dbReference type="Pfam" id="PF09299">
    <property type="entry name" value="Mu-transpos_C"/>
    <property type="match status" value="1"/>
</dbReference>
<organism evidence="3 4">
    <name type="scientific">Kitasatospora phosalacinea</name>
    <dbReference type="NCBI Taxonomy" id="2065"/>
    <lineage>
        <taxon>Bacteria</taxon>
        <taxon>Bacillati</taxon>
        <taxon>Actinomycetota</taxon>
        <taxon>Actinomycetes</taxon>
        <taxon>Kitasatosporales</taxon>
        <taxon>Streptomycetaceae</taxon>
        <taxon>Kitasatospora</taxon>
    </lineage>
</organism>
<dbReference type="InterPro" id="IPR001584">
    <property type="entry name" value="Integrase_cat-core"/>
</dbReference>
<gene>
    <name evidence="3" type="ORF">ACFW6T_16725</name>
</gene>
<sequence>MTAEVSLVASSLGCSSRSVWRWLAEAKKTGSPEKRARKRLGATEEVTEVLADCYGNVKRAHEELARRAREKNEKPVGLTTLHDAIRRDLTPGFMVGLRQGIPAARGYNPALKRPAGQRNQAWEGDHKRAPLKVLMSNGELAAVWVTWFEDHAYGVVMGWAVTPVSAHRGSVLAALRHALLREEQYGPAGGKPKLVRIDRGRDFLSRTVTAAFGALGVRVHVVDSPRHKGGIERLNRTAMTRFFADLPGYTKAPLLDHRTRVTDGDPPITFTRFVAELSAWVERHNAEEIVPGTGMTRLQAWLADPAEIRDVPYEDVRAFMLESDDRAYKITSRGITWNKRTYMPEDAAGRIGTEVRVRWMPHHDHEIEIYEYRSNRYLGRCFLSDEANDEQLDEVFASRRQLEAKITKTLKAAQVRRRERYGPVDAPQEPKKLKRRTRAEIAAELQTTAAGPARRASAEPYQPRMKPAASWVLPGPRPTTEGDKQ</sequence>
<name>A0ABW6GLL6_9ACTN</name>
<evidence type="ECO:0000259" key="2">
    <source>
        <dbReference type="PROSITE" id="PS50994"/>
    </source>
</evidence>
<evidence type="ECO:0000313" key="3">
    <source>
        <dbReference type="EMBL" id="MFE1353625.1"/>
    </source>
</evidence>
<dbReference type="SUPFAM" id="SSF53098">
    <property type="entry name" value="Ribonuclease H-like"/>
    <property type="match status" value="1"/>
</dbReference>
<comment type="caution">
    <text evidence="3">The sequence shown here is derived from an EMBL/GenBank/DDBJ whole genome shotgun (WGS) entry which is preliminary data.</text>
</comment>
<dbReference type="RefSeq" id="WP_380321205.1">
    <property type="nucleotide sequence ID" value="NZ_JBHYPW010000013.1"/>
</dbReference>
<feature type="region of interest" description="Disordered" evidence="1">
    <location>
        <begin position="417"/>
        <end position="485"/>
    </location>
</feature>
<evidence type="ECO:0000313" key="4">
    <source>
        <dbReference type="Proteomes" id="UP001599542"/>
    </source>
</evidence>
<keyword evidence="4" id="KW-1185">Reference proteome</keyword>